<protein>
    <submittedName>
        <fullName evidence="1">Uncharacterized protein</fullName>
    </submittedName>
</protein>
<sequence length="74" mass="8562">MFTVGSDRCVGRRWRCDCGTDISNSAWLITFEGTAYCIITAEQTYYDWRQRALSKLIFPMTRQLAETGLKMDLV</sequence>
<comment type="caution">
    <text evidence="1">The sequence shown here is derived from an EMBL/GenBank/DDBJ whole genome shotgun (WGS) entry which is preliminary data.</text>
</comment>
<accession>A0A855F811</accession>
<name>A0A855F811_RAOOR</name>
<organism evidence="1 2">
    <name type="scientific">Raoultella ornithinolytica</name>
    <name type="common">Klebsiella ornithinolytica</name>
    <dbReference type="NCBI Taxonomy" id="54291"/>
    <lineage>
        <taxon>Bacteria</taxon>
        <taxon>Pseudomonadati</taxon>
        <taxon>Pseudomonadota</taxon>
        <taxon>Gammaproteobacteria</taxon>
        <taxon>Enterobacterales</taxon>
        <taxon>Enterobacteriaceae</taxon>
        <taxon>Klebsiella/Raoultella group</taxon>
        <taxon>Raoultella</taxon>
    </lineage>
</organism>
<evidence type="ECO:0000313" key="1">
    <source>
        <dbReference type="EMBL" id="PIK83023.1"/>
    </source>
</evidence>
<reference evidence="1 2" key="1">
    <citation type="submission" date="2017-07" db="EMBL/GenBank/DDBJ databases">
        <title>Raoultella ornithinolytica strain HH3 draft genome.</title>
        <authorList>
            <person name="Duceppe M.-O."/>
            <person name="Huang H."/>
            <person name="Phipps-Todd B."/>
        </authorList>
    </citation>
    <scope>NUCLEOTIDE SEQUENCE [LARGE SCALE GENOMIC DNA]</scope>
    <source>
        <strain evidence="1 2">HH3</strain>
    </source>
</reference>
<dbReference type="Proteomes" id="UP000229713">
    <property type="component" value="Unassembled WGS sequence"/>
</dbReference>
<dbReference type="EMBL" id="NKYI01000025">
    <property type="protein sequence ID" value="PIK83023.1"/>
    <property type="molecule type" value="Genomic_DNA"/>
</dbReference>
<gene>
    <name evidence="1" type="ORF">CFY86_18060</name>
</gene>
<evidence type="ECO:0000313" key="2">
    <source>
        <dbReference type="Proteomes" id="UP000229713"/>
    </source>
</evidence>
<dbReference type="AlphaFoldDB" id="A0A855F811"/>
<proteinExistence type="predicted"/>